<dbReference type="InterPro" id="IPR016152">
    <property type="entry name" value="PTrfase/Anion_transptr"/>
</dbReference>
<evidence type="ECO:0008006" key="11">
    <source>
        <dbReference type="Google" id="ProtNLM"/>
    </source>
</evidence>
<dbReference type="Pfam" id="PF08279">
    <property type="entry name" value="HTH_11"/>
    <property type="match status" value="1"/>
</dbReference>
<dbReference type="InterPro" id="IPR036095">
    <property type="entry name" value="PTS_EIIB-like_sf"/>
</dbReference>
<proteinExistence type="predicted"/>
<dbReference type="PANTHER" id="PTHR30185:SF9">
    <property type="entry name" value="MANNITOL-SPECIFIC PHOSPHOTRANSFERASE ENZYME IIA COMPONENT"/>
    <property type="match status" value="1"/>
</dbReference>
<evidence type="ECO:0000256" key="5">
    <source>
        <dbReference type="ARBA" id="ARBA00023163"/>
    </source>
</evidence>
<evidence type="ECO:0000256" key="1">
    <source>
        <dbReference type="ARBA" id="ARBA00022679"/>
    </source>
</evidence>
<dbReference type="InterPro" id="IPR036388">
    <property type="entry name" value="WH-like_DNA-bd_sf"/>
</dbReference>
<feature type="domain" description="PRD" evidence="8">
    <location>
        <begin position="187"/>
        <end position="292"/>
    </location>
</feature>
<sequence length="697" mass="79902">MLDQRSSSLLSFLVHAESFVSAKELTERFKISRRTIYYDIDKINAWLKENQLGPVQHVRGTGFILSEDTKAQVPNKMEYVKEWQYGYSLNERKALLALYLLCRNVPLYVEDLMQRLKVSRNTIIDDLKALRVRLSNYHLKIVFERKAGYTIKGNEENKRKAIVYYLSTILPNEGWQTLLAKLPNTNLFHLEELGAIQQMVKEIERDLRIQFTDDFQQHLIFRLILFGKRLTQGKNIVIDEVEKEILRQTNEFHAAVKLSNRLSRLYQMQFPQDEIYYLTRHLLSARVQFKDVDLVDKEDNQTKELSILVSKMVTDFQRYACIYIKDRQQLEKNLLLHVKPSFYRIKYGLEVESDIAALLNTKYPDVFLLTKKVINHLESAVGKPANDNEVALIAMHFGGWMKRTGAALTGRNKILIVCTNGVGTSKLLESQLEGLLPTVDIVGSVSMKEYEENHYNADFIISTIPLQSEDTPVFVVSAILTEAEKKRLIRNIHSHSEEENSYSVDAILSIVDKHANIINRKSLEKEIREYLAKEIRSIGLQEVVQPELKSLLTTDTVKLLDRTDNWETAIQAAAEPLLMNQSITEEYVQTMITNIKQLGPYVVVSPLVAIPHAKPENGVKKLGMSLLRLKHQVPFKGIGPYQIQLIIVLAAADGESHLKALSQLTALLSDEDYKQKIIEADKVETIISLIEEKTAHV</sequence>
<dbReference type="Proteomes" id="UP000789833">
    <property type="component" value="Unassembled WGS sequence"/>
</dbReference>
<protein>
    <recommendedName>
        <fullName evidence="11">PTS system EIIA component</fullName>
    </recommendedName>
</protein>
<dbReference type="PROSITE" id="PS51372">
    <property type="entry name" value="PRD_2"/>
    <property type="match status" value="2"/>
</dbReference>
<keyword evidence="5" id="KW-0804">Transcription</keyword>
<dbReference type="Gene3D" id="1.10.1790.10">
    <property type="entry name" value="PRD domain"/>
    <property type="match status" value="2"/>
</dbReference>
<dbReference type="EMBL" id="CAKJTJ010000008">
    <property type="protein sequence ID" value="CAG9621165.1"/>
    <property type="molecule type" value="Genomic_DNA"/>
</dbReference>
<keyword evidence="10" id="KW-1185">Reference proteome</keyword>
<evidence type="ECO:0000313" key="10">
    <source>
        <dbReference type="Proteomes" id="UP000789833"/>
    </source>
</evidence>
<keyword evidence="3" id="KW-0805">Transcription regulation</keyword>
<dbReference type="PROSITE" id="PS51094">
    <property type="entry name" value="PTS_EIIA_TYPE_2"/>
    <property type="match status" value="1"/>
</dbReference>
<keyword evidence="2" id="KW-0677">Repeat</keyword>
<dbReference type="Pfam" id="PF05043">
    <property type="entry name" value="Mga"/>
    <property type="match status" value="1"/>
</dbReference>
<dbReference type="CDD" id="cd05568">
    <property type="entry name" value="PTS_IIB_bgl_like"/>
    <property type="match status" value="1"/>
</dbReference>
<evidence type="ECO:0000259" key="6">
    <source>
        <dbReference type="PROSITE" id="PS51094"/>
    </source>
</evidence>
<feature type="domain" description="PTS EIIB type-2" evidence="7">
    <location>
        <begin position="412"/>
        <end position="500"/>
    </location>
</feature>
<dbReference type="InterPro" id="IPR036634">
    <property type="entry name" value="PRD_sf"/>
</dbReference>
<evidence type="ECO:0000259" key="8">
    <source>
        <dbReference type="PROSITE" id="PS51372"/>
    </source>
</evidence>
<accession>A0ABN8A7V4</accession>
<keyword evidence="4" id="KW-0010">Activator</keyword>
<dbReference type="CDD" id="cd00211">
    <property type="entry name" value="PTS_IIA_fru"/>
    <property type="match status" value="1"/>
</dbReference>
<comment type="caution">
    <text evidence="9">The sequence shown here is derived from an EMBL/GenBank/DDBJ whole genome shotgun (WGS) entry which is preliminary data.</text>
</comment>
<dbReference type="Pfam" id="PF00874">
    <property type="entry name" value="PRD"/>
    <property type="match status" value="2"/>
</dbReference>
<reference evidence="9 10" key="1">
    <citation type="submission" date="2021-10" db="EMBL/GenBank/DDBJ databases">
        <authorList>
            <person name="Criscuolo A."/>
        </authorList>
    </citation>
    <scope>NUCLEOTIDE SEQUENCE [LARGE SCALE GENOMIC DNA]</scope>
    <source>
        <strain evidence="10">CIP 111883</strain>
    </source>
</reference>
<dbReference type="InterPro" id="IPR013196">
    <property type="entry name" value="HTH_11"/>
</dbReference>
<dbReference type="Gene3D" id="3.40.930.10">
    <property type="entry name" value="Mannitol-specific EII, Chain A"/>
    <property type="match status" value="1"/>
</dbReference>
<dbReference type="PROSITE" id="PS51099">
    <property type="entry name" value="PTS_EIIB_TYPE_2"/>
    <property type="match status" value="1"/>
</dbReference>
<evidence type="ECO:0000256" key="2">
    <source>
        <dbReference type="ARBA" id="ARBA00022737"/>
    </source>
</evidence>
<organism evidence="9 10">
    <name type="scientific">Sutcliffiella rhizosphaerae</name>
    <dbReference type="NCBI Taxonomy" id="2880967"/>
    <lineage>
        <taxon>Bacteria</taxon>
        <taxon>Bacillati</taxon>
        <taxon>Bacillota</taxon>
        <taxon>Bacilli</taxon>
        <taxon>Bacillales</taxon>
        <taxon>Bacillaceae</taxon>
        <taxon>Sutcliffiella</taxon>
    </lineage>
</organism>
<dbReference type="Gene3D" id="1.10.10.10">
    <property type="entry name" value="Winged helix-like DNA-binding domain superfamily/Winged helix DNA-binding domain"/>
    <property type="match status" value="2"/>
</dbReference>
<dbReference type="SUPFAM" id="SSF46785">
    <property type="entry name" value="Winged helix' DNA-binding domain"/>
    <property type="match status" value="2"/>
</dbReference>
<keyword evidence="1" id="KW-0808">Transferase</keyword>
<dbReference type="RefSeq" id="WP_230501067.1">
    <property type="nucleotide sequence ID" value="NZ_CAKJTJ010000008.1"/>
</dbReference>
<dbReference type="InterPro" id="IPR002178">
    <property type="entry name" value="PTS_EIIA_type-2_dom"/>
</dbReference>
<dbReference type="SUPFAM" id="SSF55804">
    <property type="entry name" value="Phoshotransferase/anion transport protein"/>
    <property type="match status" value="1"/>
</dbReference>
<dbReference type="Pfam" id="PF00359">
    <property type="entry name" value="PTS_EIIA_2"/>
    <property type="match status" value="1"/>
</dbReference>
<evidence type="ECO:0000259" key="7">
    <source>
        <dbReference type="PROSITE" id="PS51099"/>
    </source>
</evidence>
<feature type="domain" description="PRD" evidence="8">
    <location>
        <begin position="300"/>
        <end position="407"/>
    </location>
</feature>
<gene>
    <name evidence="9" type="ORF">BACCIP111883_01937</name>
</gene>
<dbReference type="SUPFAM" id="SSF52794">
    <property type="entry name" value="PTS system IIB component-like"/>
    <property type="match status" value="1"/>
</dbReference>
<dbReference type="PANTHER" id="PTHR30185">
    <property type="entry name" value="CRYPTIC BETA-GLUCOSIDE BGL OPERON ANTITERMINATOR"/>
    <property type="match status" value="1"/>
</dbReference>
<dbReference type="InterPro" id="IPR050661">
    <property type="entry name" value="BglG_antiterminators"/>
</dbReference>
<dbReference type="Gene3D" id="3.40.50.2300">
    <property type="match status" value="1"/>
</dbReference>
<dbReference type="InterPro" id="IPR007737">
    <property type="entry name" value="Mga_HTH"/>
</dbReference>
<dbReference type="InterPro" id="IPR036390">
    <property type="entry name" value="WH_DNA-bd_sf"/>
</dbReference>
<evidence type="ECO:0000256" key="4">
    <source>
        <dbReference type="ARBA" id="ARBA00023159"/>
    </source>
</evidence>
<dbReference type="InterPro" id="IPR013011">
    <property type="entry name" value="PTS_EIIB_2"/>
</dbReference>
<dbReference type="SUPFAM" id="SSF63520">
    <property type="entry name" value="PTS-regulatory domain, PRD"/>
    <property type="match status" value="2"/>
</dbReference>
<name>A0ABN8A7V4_9BACI</name>
<feature type="domain" description="PTS EIIA type-2" evidence="6">
    <location>
        <begin position="550"/>
        <end position="693"/>
    </location>
</feature>
<dbReference type="InterPro" id="IPR011608">
    <property type="entry name" value="PRD"/>
</dbReference>
<evidence type="ECO:0000256" key="3">
    <source>
        <dbReference type="ARBA" id="ARBA00023015"/>
    </source>
</evidence>
<evidence type="ECO:0000313" key="9">
    <source>
        <dbReference type="EMBL" id="CAG9621165.1"/>
    </source>
</evidence>